<dbReference type="InterPro" id="IPR006091">
    <property type="entry name" value="Acyl-CoA_Oxase/DH_mid-dom"/>
</dbReference>
<evidence type="ECO:0000256" key="1">
    <source>
        <dbReference type="ARBA" id="ARBA00001974"/>
    </source>
</evidence>
<evidence type="ECO:0000259" key="7">
    <source>
        <dbReference type="Pfam" id="PF02770"/>
    </source>
</evidence>
<comment type="similarity">
    <text evidence="2 5">Belongs to the acyl-CoA dehydrogenase family.</text>
</comment>
<dbReference type="RefSeq" id="WP_141976648.1">
    <property type="nucleotide sequence ID" value="NZ_VFPP01000001.1"/>
</dbReference>
<comment type="cofactor">
    <cofactor evidence="1 5">
        <name>FAD</name>
        <dbReference type="ChEBI" id="CHEBI:57692"/>
    </cofactor>
</comment>
<evidence type="ECO:0000313" key="10">
    <source>
        <dbReference type="Proteomes" id="UP000316628"/>
    </source>
</evidence>
<sequence length="385" mass="41812">MPSDVLDRIRDYVRDELLDHQDQLDSIAEMPLARQVRLHQLGLANWWLPKDAGGSGLTLEDSVDVVSELSYGDAGTAFTQFISILGTTMVSLYGSQALQDRYLSAMAATGGFCATLGSEKEAGSNLAEITTTVRRAGGHLVLDGLKYFSTNTAFAQFLVVIARSADVPDEHLAVVVPADTPGIRILKRWEMQGLRSSGTYEVALDNCRVPADHALVGPGLRLLEVALNASRILIATTAVGVSRRIRDLCMDYAEEKSLYGGVLADHPVFAGKLGQIEMRIEVMLNQCKAAAREFDALVEGPAAAETLVRRGTLRSALAAKMYCGQAGWENATVGSEVFGGFGYTRESLIGKLVRDIRYVSIVEGGDDVLRELLYNRYVVPVPKRL</sequence>
<reference evidence="9 10" key="1">
    <citation type="submission" date="2019-06" db="EMBL/GenBank/DDBJ databases">
        <title>Sequencing the genomes of 1000 actinobacteria strains.</title>
        <authorList>
            <person name="Klenk H.-P."/>
        </authorList>
    </citation>
    <scope>NUCLEOTIDE SEQUENCE [LARGE SCALE GENOMIC DNA]</scope>
    <source>
        <strain evidence="9 10">DSM 45456</strain>
    </source>
</reference>
<dbReference type="PROSITE" id="PS00073">
    <property type="entry name" value="ACYL_COA_DH_2"/>
    <property type="match status" value="1"/>
</dbReference>
<dbReference type="AlphaFoldDB" id="A0A543J980"/>
<keyword evidence="10" id="KW-1185">Reference proteome</keyword>
<dbReference type="Pfam" id="PF02770">
    <property type="entry name" value="Acyl-CoA_dh_M"/>
    <property type="match status" value="1"/>
</dbReference>
<dbReference type="InterPro" id="IPR037069">
    <property type="entry name" value="AcylCoA_DH/ox_N_sf"/>
</dbReference>
<keyword evidence="3 5" id="KW-0285">Flavoprotein</keyword>
<evidence type="ECO:0000259" key="8">
    <source>
        <dbReference type="Pfam" id="PF02771"/>
    </source>
</evidence>
<accession>A0A543J980</accession>
<dbReference type="Pfam" id="PF02771">
    <property type="entry name" value="Acyl-CoA_dh_N"/>
    <property type="match status" value="1"/>
</dbReference>
<dbReference type="PIRSF" id="PIRSF016578">
    <property type="entry name" value="HsaA"/>
    <property type="match status" value="1"/>
</dbReference>
<dbReference type="Gene3D" id="1.20.140.10">
    <property type="entry name" value="Butyryl-CoA Dehydrogenase, subunit A, domain 3"/>
    <property type="match status" value="1"/>
</dbReference>
<dbReference type="Pfam" id="PF00441">
    <property type="entry name" value="Acyl-CoA_dh_1"/>
    <property type="match status" value="1"/>
</dbReference>
<evidence type="ECO:0000256" key="5">
    <source>
        <dbReference type="RuleBase" id="RU362125"/>
    </source>
</evidence>
<evidence type="ECO:0000313" key="9">
    <source>
        <dbReference type="EMBL" id="TQM79382.1"/>
    </source>
</evidence>
<dbReference type="GO" id="GO:0003995">
    <property type="term" value="F:acyl-CoA dehydrogenase activity"/>
    <property type="evidence" value="ECO:0007669"/>
    <property type="project" value="InterPro"/>
</dbReference>
<keyword evidence="4 5" id="KW-0274">FAD</keyword>
<proteinExistence type="inferred from homology"/>
<dbReference type="Gene3D" id="1.10.540.10">
    <property type="entry name" value="Acyl-CoA dehydrogenase/oxidase, N-terminal domain"/>
    <property type="match status" value="1"/>
</dbReference>
<dbReference type="PANTHER" id="PTHR43884:SF12">
    <property type="entry name" value="ISOVALERYL-COA DEHYDROGENASE, MITOCHONDRIAL-RELATED"/>
    <property type="match status" value="1"/>
</dbReference>
<evidence type="ECO:0000259" key="6">
    <source>
        <dbReference type="Pfam" id="PF00441"/>
    </source>
</evidence>
<dbReference type="InterPro" id="IPR013786">
    <property type="entry name" value="AcylCoA_DH/ox_N"/>
</dbReference>
<feature type="domain" description="Acyl-CoA dehydrogenase/oxidase C-terminal" evidence="6">
    <location>
        <begin position="219"/>
        <end position="376"/>
    </location>
</feature>
<name>A0A543J980_9PSEU</name>
<dbReference type="InterPro" id="IPR046373">
    <property type="entry name" value="Acyl-CoA_Oxase/DH_mid-dom_sf"/>
</dbReference>
<dbReference type="InterPro" id="IPR009075">
    <property type="entry name" value="AcylCo_DH/oxidase_C"/>
</dbReference>
<dbReference type="Proteomes" id="UP000316628">
    <property type="component" value="Unassembled WGS sequence"/>
</dbReference>
<keyword evidence="5" id="KW-0560">Oxidoreductase</keyword>
<dbReference type="OrthoDB" id="3504175at2"/>
<comment type="caution">
    <text evidence="9">The sequence shown here is derived from an EMBL/GenBank/DDBJ whole genome shotgun (WGS) entry which is preliminary data.</text>
</comment>
<gene>
    <name evidence="9" type="ORF">FHX81_1689</name>
</gene>
<dbReference type="SUPFAM" id="SSF47203">
    <property type="entry name" value="Acyl-CoA dehydrogenase C-terminal domain-like"/>
    <property type="match status" value="1"/>
</dbReference>
<dbReference type="InterPro" id="IPR006089">
    <property type="entry name" value="Acyl-CoA_DH_CS"/>
</dbReference>
<dbReference type="SUPFAM" id="SSF56645">
    <property type="entry name" value="Acyl-CoA dehydrogenase NM domain-like"/>
    <property type="match status" value="1"/>
</dbReference>
<evidence type="ECO:0000256" key="2">
    <source>
        <dbReference type="ARBA" id="ARBA00009347"/>
    </source>
</evidence>
<dbReference type="PANTHER" id="PTHR43884">
    <property type="entry name" value="ACYL-COA DEHYDROGENASE"/>
    <property type="match status" value="1"/>
</dbReference>
<dbReference type="Gene3D" id="2.40.110.10">
    <property type="entry name" value="Butyryl-CoA Dehydrogenase, subunit A, domain 2"/>
    <property type="match status" value="1"/>
</dbReference>
<protein>
    <submittedName>
        <fullName evidence="9">Alkylation response protein AidB-like acyl-CoA dehydrogenase</fullName>
    </submittedName>
</protein>
<dbReference type="CDD" id="cd00567">
    <property type="entry name" value="ACAD"/>
    <property type="match status" value="1"/>
</dbReference>
<dbReference type="GO" id="GO:0050660">
    <property type="term" value="F:flavin adenine dinucleotide binding"/>
    <property type="evidence" value="ECO:0007669"/>
    <property type="project" value="InterPro"/>
</dbReference>
<evidence type="ECO:0000256" key="4">
    <source>
        <dbReference type="ARBA" id="ARBA00022827"/>
    </source>
</evidence>
<feature type="domain" description="Acyl-CoA oxidase/dehydrogenase middle" evidence="7">
    <location>
        <begin position="116"/>
        <end position="207"/>
    </location>
</feature>
<evidence type="ECO:0000256" key="3">
    <source>
        <dbReference type="ARBA" id="ARBA00022630"/>
    </source>
</evidence>
<organism evidence="9 10">
    <name type="scientific">Saccharothrix saharensis</name>
    <dbReference type="NCBI Taxonomy" id="571190"/>
    <lineage>
        <taxon>Bacteria</taxon>
        <taxon>Bacillati</taxon>
        <taxon>Actinomycetota</taxon>
        <taxon>Actinomycetes</taxon>
        <taxon>Pseudonocardiales</taxon>
        <taxon>Pseudonocardiaceae</taxon>
        <taxon>Saccharothrix</taxon>
    </lineage>
</organism>
<feature type="domain" description="Acyl-CoA dehydrogenase/oxidase N-terminal" evidence="8">
    <location>
        <begin position="5"/>
        <end position="108"/>
    </location>
</feature>
<dbReference type="InterPro" id="IPR009100">
    <property type="entry name" value="AcylCoA_DH/oxidase_NM_dom_sf"/>
</dbReference>
<dbReference type="InterPro" id="IPR036250">
    <property type="entry name" value="AcylCo_DH-like_C"/>
</dbReference>
<dbReference type="EMBL" id="VFPP01000001">
    <property type="protein sequence ID" value="TQM79382.1"/>
    <property type="molecule type" value="Genomic_DNA"/>
</dbReference>